<keyword evidence="3" id="KW-1185">Reference proteome</keyword>
<evidence type="ECO:0000256" key="1">
    <source>
        <dbReference type="PIRSR" id="PIRSR605502-1"/>
    </source>
</evidence>
<keyword evidence="1" id="KW-0460">Magnesium</keyword>
<dbReference type="AlphaFoldDB" id="A0AAV4FVK8"/>
<dbReference type="GO" id="GO:0046872">
    <property type="term" value="F:metal ion binding"/>
    <property type="evidence" value="ECO:0007669"/>
    <property type="project" value="UniProtKB-KW"/>
</dbReference>
<feature type="binding site" evidence="1">
    <location>
        <position position="104"/>
    </location>
    <ligand>
        <name>Mg(2+)</name>
        <dbReference type="ChEBI" id="CHEBI:18420"/>
        <label>1</label>
    </ligand>
</feature>
<evidence type="ECO:0000313" key="3">
    <source>
        <dbReference type="Proteomes" id="UP000762676"/>
    </source>
</evidence>
<dbReference type="PANTHER" id="PTHR16222">
    <property type="entry name" value="ADP-RIBOSYLGLYCOHYDROLASE"/>
    <property type="match status" value="1"/>
</dbReference>
<dbReference type="SUPFAM" id="SSF101478">
    <property type="entry name" value="ADP-ribosylglycohydrolase"/>
    <property type="match status" value="1"/>
</dbReference>
<dbReference type="EMBL" id="BMAT01004585">
    <property type="protein sequence ID" value="GFR76325.1"/>
    <property type="molecule type" value="Genomic_DNA"/>
</dbReference>
<feature type="binding site" evidence="1">
    <location>
        <position position="333"/>
    </location>
    <ligand>
        <name>Mg(2+)</name>
        <dbReference type="ChEBI" id="CHEBI:18420"/>
        <label>1</label>
    </ligand>
</feature>
<dbReference type="Proteomes" id="UP000762676">
    <property type="component" value="Unassembled WGS sequence"/>
</dbReference>
<keyword evidence="1" id="KW-0479">Metal-binding</keyword>
<dbReference type="InterPro" id="IPR005502">
    <property type="entry name" value="Ribosyl_crysJ1"/>
</dbReference>
<dbReference type="InterPro" id="IPR036705">
    <property type="entry name" value="Ribosyl_crysJ1_sf"/>
</dbReference>
<protein>
    <submittedName>
        <fullName evidence="2">ADPribosylglycohydrolase superfamily protein</fullName>
    </submittedName>
</protein>
<accession>A0AAV4FVK8</accession>
<reference evidence="2 3" key="1">
    <citation type="journal article" date="2021" name="Elife">
        <title>Chloroplast acquisition without the gene transfer in kleptoplastic sea slugs, Plakobranchus ocellatus.</title>
        <authorList>
            <person name="Maeda T."/>
            <person name="Takahashi S."/>
            <person name="Yoshida T."/>
            <person name="Shimamura S."/>
            <person name="Takaki Y."/>
            <person name="Nagai Y."/>
            <person name="Toyoda A."/>
            <person name="Suzuki Y."/>
            <person name="Arimoto A."/>
            <person name="Ishii H."/>
            <person name="Satoh N."/>
            <person name="Nishiyama T."/>
            <person name="Hasebe M."/>
            <person name="Maruyama T."/>
            <person name="Minagawa J."/>
            <person name="Obokata J."/>
            <person name="Shigenobu S."/>
        </authorList>
    </citation>
    <scope>NUCLEOTIDE SEQUENCE [LARGE SCALE GENOMIC DNA]</scope>
</reference>
<comment type="cofactor">
    <cofactor evidence="1">
        <name>Mg(2+)</name>
        <dbReference type="ChEBI" id="CHEBI:18420"/>
    </cofactor>
    <text evidence="1">Binds 2 magnesium ions per subunit.</text>
</comment>
<dbReference type="Pfam" id="PF03747">
    <property type="entry name" value="ADP_ribosyl_GH"/>
    <property type="match status" value="1"/>
</dbReference>
<gene>
    <name evidence="2" type="ORF">ElyMa_002210100</name>
</gene>
<feature type="binding site" evidence="1">
    <location>
        <position position="335"/>
    </location>
    <ligand>
        <name>Mg(2+)</name>
        <dbReference type="ChEBI" id="CHEBI:18420"/>
        <label>1</label>
    </ligand>
</feature>
<name>A0AAV4FVK8_9GAST</name>
<sequence>MPQFLTCMLQFLISIYTGNIFQALTHNLLTIILVKVTRKEAGCAYEKLFGTIYGHIVGDAIGHLTETLSKEQAHRVYGSVSKEMELPHKKLLDDAVRRKWEVSDWTEESDLMLIIIESLIYTRGQIVEVDLAKRLMDWHERGFRELNDVSGQGLDKYTKAVISHPQFSEAPKHAAEICWRSGAHQAGASNCAVARSSILGLHLYNTHAKVIQNTVEMCSITHPDPRCTASCVAVTTAISLMMQQKHLKKSGQVDVEEIIAESYRYATQCLLDRPIEEFKSLKRHMQATNLKELKLGDISNMSFTFKALGAGFWALKQKDFRSAIQDIVMEGGDADANAAVAGALLGCKLGFPAIPQSWLEGLKYRGWLDDLVHRYLHMMERGKALPKSESAV</sequence>
<dbReference type="PANTHER" id="PTHR16222:SF40">
    <property type="entry name" value="ADP-RIBOSYLGLYCOHYDROLASE"/>
    <property type="match status" value="1"/>
</dbReference>
<comment type="caution">
    <text evidence="2">The sequence shown here is derived from an EMBL/GenBank/DDBJ whole genome shotgun (WGS) entry which is preliminary data.</text>
</comment>
<dbReference type="InterPro" id="IPR050792">
    <property type="entry name" value="ADP-ribosylglycohydrolase"/>
</dbReference>
<proteinExistence type="predicted"/>
<feature type="binding site" evidence="1">
    <location>
        <position position="103"/>
    </location>
    <ligand>
        <name>Mg(2+)</name>
        <dbReference type="ChEBI" id="CHEBI:18420"/>
        <label>1</label>
    </ligand>
</feature>
<dbReference type="Gene3D" id="1.10.4080.10">
    <property type="entry name" value="ADP-ribosylation/Crystallin J1"/>
    <property type="match status" value="1"/>
</dbReference>
<evidence type="ECO:0000313" key="2">
    <source>
        <dbReference type="EMBL" id="GFR76325.1"/>
    </source>
</evidence>
<organism evidence="2 3">
    <name type="scientific">Elysia marginata</name>
    <dbReference type="NCBI Taxonomy" id="1093978"/>
    <lineage>
        <taxon>Eukaryota</taxon>
        <taxon>Metazoa</taxon>
        <taxon>Spiralia</taxon>
        <taxon>Lophotrochozoa</taxon>
        <taxon>Mollusca</taxon>
        <taxon>Gastropoda</taxon>
        <taxon>Heterobranchia</taxon>
        <taxon>Euthyneura</taxon>
        <taxon>Panpulmonata</taxon>
        <taxon>Sacoglossa</taxon>
        <taxon>Placobranchoidea</taxon>
        <taxon>Plakobranchidae</taxon>
        <taxon>Elysia</taxon>
    </lineage>
</organism>